<gene>
    <name evidence="2" type="ORF">SAMN05421768_11231</name>
</gene>
<dbReference type="AlphaFoldDB" id="A0A1N7KH02"/>
<name>A0A1N7KH02_9FLAO</name>
<dbReference type="EMBL" id="FTNZ01000012">
    <property type="protein sequence ID" value="SIS60865.1"/>
    <property type="molecule type" value="Genomic_DNA"/>
</dbReference>
<protein>
    <submittedName>
        <fullName evidence="2">Uncharacterized protein</fullName>
    </submittedName>
</protein>
<proteinExistence type="predicted"/>
<keyword evidence="1" id="KW-0812">Transmembrane</keyword>
<keyword evidence="1" id="KW-1133">Transmembrane helix</keyword>
<accession>A0A1N7KH02</accession>
<dbReference type="STRING" id="112234.SAMN05421768_11231"/>
<reference evidence="2 3" key="1">
    <citation type="submission" date="2017-01" db="EMBL/GenBank/DDBJ databases">
        <authorList>
            <person name="Mah S.A."/>
            <person name="Swanson W.J."/>
            <person name="Moy G.W."/>
            <person name="Vacquier V.D."/>
        </authorList>
    </citation>
    <scope>NUCLEOTIDE SEQUENCE [LARGE SCALE GENOMIC DNA]</scope>
    <source>
        <strain evidence="2 3">DSM 16927</strain>
    </source>
</reference>
<dbReference type="Proteomes" id="UP000186106">
    <property type="component" value="Unassembled WGS sequence"/>
</dbReference>
<organism evidence="2 3">
    <name type="scientific">Chryseobacterium joostei</name>
    <dbReference type="NCBI Taxonomy" id="112234"/>
    <lineage>
        <taxon>Bacteria</taxon>
        <taxon>Pseudomonadati</taxon>
        <taxon>Bacteroidota</taxon>
        <taxon>Flavobacteriia</taxon>
        <taxon>Flavobacteriales</taxon>
        <taxon>Weeksellaceae</taxon>
        <taxon>Chryseobacterium group</taxon>
        <taxon>Chryseobacterium</taxon>
    </lineage>
</organism>
<feature type="transmembrane region" description="Helical" evidence="1">
    <location>
        <begin position="7"/>
        <end position="27"/>
    </location>
</feature>
<sequence>MNKIGNICISVLAICTITYIILVFFGGKIHLFNDFLNKRSIYYSGGIGGTAAFYTGKEYLLFLSGFIGLLFFILSLLVIYIQAKSKVNKDKIN</sequence>
<evidence type="ECO:0000313" key="3">
    <source>
        <dbReference type="Proteomes" id="UP000186106"/>
    </source>
</evidence>
<keyword evidence="1" id="KW-0472">Membrane</keyword>
<feature type="transmembrane region" description="Helical" evidence="1">
    <location>
        <begin position="59"/>
        <end position="81"/>
    </location>
</feature>
<evidence type="ECO:0000313" key="2">
    <source>
        <dbReference type="EMBL" id="SIS60865.1"/>
    </source>
</evidence>
<dbReference type="RefSeq" id="WP_123867543.1">
    <property type="nucleotide sequence ID" value="NZ_CP033927.1"/>
</dbReference>
<evidence type="ECO:0000256" key="1">
    <source>
        <dbReference type="SAM" id="Phobius"/>
    </source>
</evidence>